<feature type="domain" description="Death" evidence="1">
    <location>
        <begin position="71"/>
        <end position="127"/>
    </location>
</feature>
<name>A0A7K0BX60_9ACTN</name>
<proteinExistence type="predicted"/>
<dbReference type="Pfam" id="PF01814">
    <property type="entry name" value="Hemerythrin"/>
    <property type="match status" value="1"/>
</dbReference>
<dbReference type="PROSITE" id="PS50017">
    <property type="entry name" value="DEATH_DOMAIN"/>
    <property type="match status" value="1"/>
</dbReference>
<dbReference type="InterPro" id="IPR012312">
    <property type="entry name" value="Hemerythrin-like"/>
</dbReference>
<keyword evidence="3" id="KW-1185">Reference proteome</keyword>
<dbReference type="InterPro" id="IPR000488">
    <property type="entry name" value="Death_dom"/>
</dbReference>
<protein>
    <recommendedName>
        <fullName evidence="1">Death domain-containing protein</fullName>
    </recommendedName>
</protein>
<dbReference type="EMBL" id="WEGH01000002">
    <property type="protein sequence ID" value="MQY05773.1"/>
    <property type="molecule type" value="Genomic_DNA"/>
</dbReference>
<accession>A0A7K0BX60</accession>
<dbReference type="Proteomes" id="UP000487268">
    <property type="component" value="Unassembled WGS sequence"/>
</dbReference>
<dbReference type="GO" id="GO:0007165">
    <property type="term" value="P:signal transduction"/>
    <property type="evidence" value="ECO:0007669"/>
    <property type="project" value="InterPro"/>
</dbReference>
<evidence type="ECO:0000313" key="2">
    <source>
        <dbReference type="EMBL" id="MQY05773.1"/>
    </source>
</evidence>
<gene>
    <name evidence="2" type="ORF">ACRB68_38500</name>
</gene>
<evidence type="ECO:0000313" key="3">
    <source>
        <dbReference type="Proteomes" id="UP000487268"/>
    </source>
</evidence>
<dbReference type="CDD" id="cd12108">
    <property type="entry name" value="Hr-like"/>
    <property type="match status" value="1"/>
</dbReference>
<dbReference type="AlphaFoldDB" id="A0A7K0BX60"/>
<dbReference type="RefSeq" id="WP_235959440.1">
    <property type="nucleotide sequence ID" value="NZ_WEGH01000002.1"/>
</dbReference>
<reference evidence="2 3" key="1">
    <citation type="submission" date="2019-10" db="EMBL/GenBank/DDBJ databases">
        <title>Actinomadura rubteroloni sp. nov. and Actinomadura macrotermitis sp. nov., isolated from the gut of fungus growing-termite Macrotermes natalensis.</title>
        <authorList>
            <person name="Benndorf R."/>
            <person name="Martin K."/>
            <person name="Kuefner M."/>
            <person name="De Beer W."/>
            <person name="Kaster A.-K."/>
            <person name="Vollmers J."/>
            <person name="Poulsen M."/>
            <person name="Beemelmanns C."/>
        </authorList>
    </citation>
    <scope>NUCLEOTIDE SEQUENCE [LARGE SCALE GENOMIC DNA]</scope>
    <source>
        <strain evidence="2 3">RB68</strain>
    </source>
</reference>
<organism evidence="2 3">
    <name type="scientific">Actinomadura macrotermitis</name>
    <dbReference type="NCBI Taxonomy" id="2585200"/>
    <lineage>
        <taxon>Bacteria</taxon>
        <taxon>Bacillati</taxon>
        <taxon>Actinomycetota</taxon>
        <taxon>Actinomycetes</taxon>
        <taxon>Streptosporangiales</taxon>
        <taxon>Thermomonosporaceae</taxon>
        <taxon>Actinomadura</taxon>
    </lineage>
</organism>
<evidence type="ECO:0000259" key="1">
    <source>
        <dbReference type="PROSITE" id="PS50017"/>
    </source>
</evidence>
<sequence length="219" mass="24685">MTTTQTHTARPFTHSMVVIHRGLRRESRLLPALVTAARPGDLPRARALAAHLSDYLLGLHNHHTGEDELIWPLLLSRVDLDAEIVLRMEEQHERVAATIERVRALLGPWTLTADEAARDALAAALTEHRAVLAEHLDDEEDNLLPLAGRHLTEAEWNAQGDHFVRHTPKNKIFTLLGVVLEDATPEERADFLAALPAPARVYWRLYGARHHAARMKKLR</sequence>
<dbReference type="Gene3D" id="1.20.120.520">
    <property type="entry name" value="nmb1532 protein domain like"/>
    <property type="match status" value="1"/>
</dbReference>
<comment type="caution">
    <text evidence="2">The sequence shown here is derived from an EMBL/GenBank/DDBJ whole genome shotgun (WGS) entry which is preliminary data.</text>
</comment>